<dbReference type="RefSeq" id="YP_008125427.2">
    <property type="nucleotide sequence ID" value="NC_021529.2"/>
</dbReference>
<evidence type="ECO:0000313" key="1">
    <source>
        <dbReference type="EMBL" id="AGN30278.2"/>
    </source>
</evidence>
<dbReference type="KEGG" id="vg:15926732"/>
<gene>
    <name evidence="1" type="ORF">VPFG_00279</name>
</gene>
<dbReference type="Proteomes" id="UP000201461">
    <property type="component" value="Segment"/>
</dbReference>
<reference evidence="1 2" key="1">
    <citation type="journal article" date="2014" name="Genome Biol. Evol.">
        <title>Composite Conserved Promoter-Terminator Motifs (PeSLs) that Mediate Modular Shuffling in the Diverse T4-Like Myoviruses.</title>
        <authorList>
            <person name="Comeau A.M."/>
            <person name="Arbiol C."/>
            <person name="Krisch H.M."/>
        </authorList>
    </citation>
    <scope>NUCLEOTIDE SEQUENCE [LARGE SCALE GENOMIC DNA]</scope>
</reference>
<dbReference type="OrthoDB" id="32520at10239"/>
<dbReference type="EMBL" id="HQ317393">
    <property type="protein sequence ID" value="AGN30278.2"/>
    <property type="molecule type" value="Genomic_DNA"/>
</dbReference>
<accession>R9TGP9</accession>
<name>R9TGP9_9CAUD</name>
<sequence>MKIVMQVKFDGTNGLDIDRMHPMLDFIKGEGEIKLGNNYYKAGTTFAVNSKHECFVVESNTWDEVKDAVNGIFKTTGEFTKRSPDTDVVSVVFDNALPQALDKALQLAFIHDLDRYSVDCQVMLNGYEQLRTKGWIGDGV</sequence>
<organism evidence="1 2">
    <name type="scientific">Vibrio phage nt-1</name>
    <dbReference type="NCBI Taxonomy" id="115992"/>
    <lineage>
        <taxon>Viruses</taxon>
        <taxon>Duplodnaviria</taxon>
        <taxon>Heunggongvirae</taxon>
        <taxon>Uroviricota</taxon>
        <taxon>Caudoviricetes</taxon>
        <taxon>Pantevenvirales</taxon>
        <taxon>Straboviridae</taxon>
        <taxon>Mylasvirus</taxon>
        <taxon>Mylasvirus persius</taxon>
    </lineage>
</organism>
<proteinExistence type="predicted"/>
<protein>
    <submittedName>
        <fullName evidence="1">Uncharacterized protein</fullName>
    </submittedName>
</protein>
<dbReference type="GeneID" id="15926732"/>
<evidence type="ECO:0000313" key="2">
    <source>
        <dbReference type="Proteomes" id="UP000201461"/>
    </source>
</evidence>
<keyword evidence="2" id="KW-1185">Reference proteome</keyword>